<proteinExistence type="predicted"/>
<keyword evidence="3" id="KW-1185">Reference proteome</keyword>
<dbReference type="EMBL" id="NHON01000038">
    <property type="protein sequence ID" value="OWJ65364.1"/>
    <property type="molecule type" value="Genomic_DNA"/>
</dbReference>
<evidence type="ECO:0000313" key="3">
    <source>
        <dbReference type="Proteomes" id="UP000196655"/>
    </source>
</evidence>
<name>A0A211ZJK3_9PROT</name>
<organism evidence="2 3">
    <name type="scientific">Inquilinus limosus</name>
    <dbReference type="NCBI Taxonomy" id="171674"/>
    <lineage>
        <taxon>Bacteria</taxon>
        <taxon>Pseudomonadati</taxon>
        <taxon>Pseudomonadota</taxon>
        <taxon>Alphaproteobacteria</taxon>
        <taxon>Rhodospirillales</taxon>
        <taxon>Rhodospirillaceae</taxon>
        <taxon>Inquilinus</taxon>
    </lineage>
</organism>
<feature type="region of interest" description="Disordered" evidence="1">
    <location>
        <begin position="31"/>
        <end position="63"/>
    </location>
</feature>
<protein>
    <submittedName>
        <fullName evidence="2">Uncharacterized protein</fullName>
    </submittedName>
</protein>
<accession>A0A211ZJK3</accession>
<dbReference type="Proteomes" id="UP000196655">
    <property type="component" value="Unassembled WGS sequence"/>
</dbReference>
<dbReference type="AlphaFoldDB" id="A0A211ZJK3"/>
<evidence type="ECO:0000256" key="1">
    <source>
        <dbReference type="SAM" id="MobiDB-lite"/>
    </source>
</evidence>
<evidence type="ECO:0000313" key="2">
    <source>
        <dbReference type="EMBL" id="OWJ65364.1"/>
    </source>
</evidence>
<reference evidence="3" key="1">
    <citation type="submission" date="2017-05" db="EMBL/GenBank/DDBJ databases">
        <authorList>
            <person name="Macchi M."/>
            <person name="Festa S."/>
            <person name="Coppotelli B.M."/>
            <person name="Morelli I.S."/>
        </authorList>
    </citation>
    <scope>NUCLEOTIDE SEQUENCE [LARGE SCALE GENOMIC DNA]</scope>
    <source>
        <strain evidence="3">I</strain>
    </source>
</reference>
<comment type="caution">
    <text evidence="2">The sequence shown here is derived from an EMBL/GenBank/DDBJ whole genome shotgun (WGS) entry which is preliminary data.</text>
</comment>
<gene>
    <name evidence="2" type="ORF">BWR60_19725</name>
</gene>
<sequence length="63" mass="7105">MILRACLVLLHRLARLTGRDRRQVRIVRLLPHGAPPRRRPAPLRVAHDSRRSGASGWAGRGPK</sequence>